<dbReference type="STRING" id="571915.CMUST_06870"/>
<reference evidence="1 2" key="1">
    <citation type="journal article" date="2015" name="Genome Announc.">
        <title>Complete Genome Sequence of the Type Strain Corynebacterium mustelae DSM 45274, Isolated from Various Tissues of a Male Ferret with Lethal Sepsis.</title>
        <authorList>
            <person name="Ruckert C."/>
            <person name="Eimer J."/>
            <person name="Winkler A."/>
            <person name="Tauch A."/>
        </authorList>
    </citation>
    <scope>NUCLEOTIDE SEQUENCE [LARGE SCALE GENOMIC DNA]</scope>
    <source>
        <strain evidence="1 2">DSM 45274</strain>
    </source>
</reference>
<proteinExistence type="predicted"/>
<gene>
    <name evidence="1" type="ORF">CMUST_06870</name>
</gene>
<dbReference type="KEGG" id="cmv:CMUST_06870"/>
<name>A0A0G3H1M5_9CORY</name>
<dbReference type="PATRIC" id="fig|571915.4.peg.1462"/>
<dbReference type="Proteomes" id="UP000035199">
    <property type="component" value="Chromosome"/>
</dbReference>
<organism evidence="1 2">
    <name type="scientific">Corynebacterium mustelae</name>
    <dbReference type="NCBI Taxonomy" id="571915"/>
    <lineage>
        <taxon>Bacteria</taxon>
        <taxon>Bacillati</taxon>
        <taxon>Actinomycetota</taxon>
        <taxon>Actinomycetes</taxon>
        <taxon>Mycobacteriales</taxon>
        <taxon>Corynebacteriaceae</taxon>
        <taxon>Corynebacterium</taxon>
    </lineage>
</organism>
<dbReference type="EMBL" id="CP011542">
    <property type="protein sequence ID" value="AKK05708.1"/>
    <property type="molecule type" value="Genomic_DNA"/>
</dbReference>
<keyword evidence="2" id="KW-1185">Reference proteome</keyword>
<sequence>MKPTILDAVAVYRKLGWDTAELSTLPHMPVGTDEEQKVARAGLATGSLLGLNNVNRLNLRLFALCVGVPPRHAAELIDARYTNVTVACIRRRGETYARELVREISKFDASSLGYQNCSSPHHVAFTLVNETYLQLPVPTTVGYLVSWLHLAARHYDVSESVVVFGDPSHLPITDTLPGRIGEHLEVFAKSEVAKTSLFSKVVMAALQQGNIDRATACAVLFTALDNTTRKSDKTQCVKVLRDELSITDAELLTNSAHLMPLLESGDAVITSAFAPRLLEIIPEQDVTNLAIAALCQPTQKTQKATLTALHSRADLSPKTITNLHSQVIELVKSKYPGVATPAQRLLDRWGYHNPNEEDHGEDKAPSVQWLPTPNLWATERVRCAGSTVTLLVDAAREALRDPLTTNLATETFFALAVQLAWSDPVAAKRALTGLPKVGRFIPLQAWAKNMNVAECFEQEHDFPIGARDGEAAARLGDIPCLLSSPSFSDLSITLADFCARLDTFELHERSVGEADLYLALCRLVCCNSSQLDELCNSTVAVKQTLPTAIRRKTLYTVGEVITELLSLPGHTFTDSLVETTLLRPRLQVLRGYGHHPDFTILPRSGEETYHVLRWAKTASPEKLSAYAAQVACLANPLPPAALINFLGLMRPTRKGIDPRIGEAIITAWQRGLLREENVDVQLLDWGLKPQVKPLLEPLGDLAQAGLVAIVWPILDGFLEHANAMRLSAATCSLVLDLMQQCLPADDMLKKSELRLTGLHSHAHKESKGKTVSKARAILHQIQSGKD</sequence>
<dbReference type="RefSeq" id="WP_047261871.1">
    <property type="nucleotide sequence ID" value="NZ_CP011542.1"/>
</dbReference>
<dbReference type="OrthoDB" id="7065495at2"/>
<reference evidence="2" key="2">
    <citation type="submission" date="2015-05" db="EMBL/GenBank/DDBJ databases">
        <title>Complete genome sequence of Corynebacterium mustelae DSM 45274, isolated from various tissues of a male ferret with lethal sepsis.</title>
        <authorList>
            <person name="Ruckert C."/>
            <person name="Albersmeier A."/>
            <person name="Winkler A."/>
            <person name="Tauch A."/>
        </authorList>
    </citation>
    <scope>NUCLEOTIDE SEQUENCE [LARGE SCALE GENOMIC DNA]</scope>
    <source>
        <strain evidence="2">DSM 45274</strain>
    </source>
</reference>
<evidence type="ECO:0000313" key="2">
    <source>
        <dbReference type="Proteomes" id="UP000035199"/>
    </source>
</evidence>
<accession>A0A0G3H1M5</accession>
<dbReference type="AlphaFoldDB" id="A0A0G3H1M5"/>
<evidence type="ECO:0000313" key="1">
    <source>
        <dbReference type="EMBL" id="AKK05708.1"/>
    </source>
</evidence>
<protein>
    <submittedName>
        <fullName evidence="1">Uncharacterized protein</fullName>
    </submittedName>
</protein>